<dbReference type="SUPFAM" id="SSF57850">
    <property type="entry name" value="RING/U-box"/>
    <property type="match status" value="1"/>
</dbReference>
<dbReference type="InterPro" id="IPR033276">
    <property type="entry name" value="BB"/>
</dbReference>
<keyword evidence="1" id="KW-0479">Metal-binding</keyword>
<dbReference type="PROSITE" id="PS50089">
    <property type="entry name" value="ZF_RING_2"/>
    <property type="match status" value="1"/>
</dbReference>
<feature type="compositionally biased region" description="Polar residues" evidence="2">
    <location>
        <begin position="45"/>
        <end position="58"/>
    </location>
</feature>
<dbReference type="PANTHER" id="PTHR46400">
    <property type="entry name" value="RING/U-BOX SUPERFAMILY PROTEIN"/>
    <property type="match status" value="1"/>
</dbReference>
<feature type="compositionally biased region" description="Basic and acidic residues" evidence="2">
    <location>
        <begin position="1"/>
        <end position="14"/>
    </location>
</feature>
<dbReference type="SMART" id="SM00184">
    <property type="entry name" value="RING"/>
    <property type="match status" value="1"/>
</dbReference>
<dbReference type="Proteomes" id="UP001341840">
    <property type="component" value="Unassembled WGS sequence"/>
</dbReference>
<dbReference type="EMBL" id="JASCZI010031729">
    <property type="protein sequence ID" value="MED6127334.1"/>
    <property type="molecule type" value="Genomic_DNA"/>
</dbReference>
<evidence type="ECO:0000256" key="2">
    <source>
        <dbReference type="SAM" id="MobiDB-lite"/>
    </source>
</evidence>
<proteinExistence type="predicted"/>
<keyword evidence="1" id="KW-0863">Zinc-finger</keyword>
<dbReference type="Gene3D" id="3.30.40.10">
    <property type="entry name" value="Zinc/RING finger domain, C3HC4 (zinc finger)"/>
    <property type="match status" value="1"/>
</dbReference>
<evidence type="ECO:0000259" key="3">
    <source>
        <dbReference type="PROSITE" id="PS50089"/>
    </source>
</evidence>
<feature type="region of interest" description="Disordered" evidence="2">
    <location>
        <begin position="45"/>
        <end position="127"/>
    </location>
</feature>
<name>A0ABU6RTU3_9FABA</name>
<feature type="compositionally biased region" description="Low complexity" evidence="2">
    <location>
        <begin position="16"/>
        <end position="26"/>
    </location>
</feature>
<dbReference type="InterPro" id="IPR001841">
    <property type="entry name" value="Znf_RING"/>
</dbReference>
<evidence type="ECO:0000313" key="4">
    <source>
        <dbReference type="EMBL" id="MED6127334.1"/>
    </source>
</evidence>
<sequence length="234" mass="26748">MEGDDGKQPTHKEPCNNNSSNNNNNNELFEQENFDYILAISLQEQEGGSTYTTLATITSENDEEEGEYDEDESSLGDEEEDDDSQYYLESQDFEESETQFLEGEGSNYDDEVEEEEEEMEEDEIDPDEMSYEELLELGEIIGEENRGLSENEVSSCLYPYTCNSNSVDGRIDRCVVCQIEYEEGESMVALECKHPFHEDCITTWLQIKKVCPICGNEVSTNNNNNTNKIMPKND</sequence>
<protein>
    <recommendedName>
        <fullName evidence="3">RING-type domain-containing protein</fullName>
    </recommendedName>
</protein>
<organism evidence="4 5">
    <name type="scientific">Stylosanthes scabra</name>
    <dbReference type="NCBI Taxonomy" id="79078"/>
    <lineage>
        <taxon>Eukaryota</taxon>
        <taxon>Viridiplantae</taxon>
        <taxon>Streptophyta</taxon>
        <taxon>Embryophyta</taxon>
        <taxon>Tracheophyta</taxon>
        <taxon>Spermatophyta</taxon>
        <taxon>Magnoliopsida</taxon>
        <taxon>eudicotyledons</taxon>
        <taxon>Gunneridae</taxon>
        <taxon>Pentapetalae</taxon>
        <taxon>rosids</taxon>
        <taxon>fabids</taxon>
        <taxon>Fabales</taxon>
        <taxon>Fabaceae</taxon>
        <taxon>Papilionoideae</taxon>
        <taxon>50 kb inversion clade</taxon>
        <taxon>dalbergioids sensu lato</taxon>
        <taxon>Dalbergieae</taxon>
        <taxon>Pterocarpus clade</taxon>
        <taxon>Stylosanthes</taxon>
    </lineage>
</organism>
<keyword evidence="1" id="KW-0862">Zinc</keyword>
<feature type="compositionally biased region" description="Acidic residues" evidence="2">
    <location>
        <begin position="107"/>
        <end position="127"/>
    </location>
</feature>
<accession>A0ABU6RTU3</accession>
<evidence type="ECO:0000256" key="1">
    <source>
        <dbReference type="PROSITE-ProRule" id="PRU00175"/>
    </source>
</evidence>
<dbReference type="PANTHER" id="PTHR46400:SF8">
    <property type="entry name" value="E3 UBIQUITIN LIGASE BIG BROTHER-RELATED-LIKE ISOFORM X1"/>
    <property type="match status" value="1"/>
</dbReference>
<feature type="region of interest" description="Disordered" evidence="2">
    <location>
        <begin position="1"/>
        <end position="28"/>
    </location>
</feature>
<feature type="domain" description="RING-type" evidence="3">
    <location>
        <begin position="174"/>
        <end position="214"/>
    </location>
</feature>
<reference evidence="4 5" key="1">
    <citation type="journal article" date="2023" name="Plants (Basel)">
        <title>Bridging the Gap: Combining Genomics and Transcriptomics Approaches to Understand Stylosanthes scabra, an Orphan Legume from the Brazilian Caatinga.</title>
        <authorList>
            <person name="Ferreira-Neto J.R.C."/>
            <person name="da Silva M.D."/>
            <person name="Binneck E."/>
            <person name="de Melo N.F."/>
            <person name="da Silva R.H."/>
            <person name="de Melo A.L.T.M."/>
            <person name="Pandolfi V."/>
            <person name="Bustamante F.O."/>
            <person name="Brasileiro-Vidal A.C."/>
            <person name="Benko-Iseppon A.M."/>
        </authorList>
    </citation>
    <scope>NUCLEOTIDE SEQUENCE [LARGE SCALE GENOMIC DNA]</scope>
    <source>
        <tissue evidence="4">Leaves</tissue>
    </source>
</reference>
<keyword evidence="5" id="KW-1185">Reference proteome</keyword>
<feature type="compositionally biased region" description="Acidic residues" evidence="2">
    <location>
        <begin position="60"/>
        <end position="84"/>
    </location>
</feature>
<evidence type="ECO:0000313" key="5">
    <source>
        <dbReference type="Proteomes" id="UP001341840"/>
    </source>
</evidence>
<dbReference type="Pfam" id="PF13639">
    <property type="entry name" value="zf-RING_2"/>
    <property type="match status" value="1"/>
</dbReference>
<comment type="caution">
    <text evidence="4">The sequence shown here is derived from an EMBL/GenBank/DDBJ whole genome shotgun (WGS) entry which is preliminary data.</text>
</comment>
<dbReference type="InterPro" id="IPR013083">
    <property type="entry name" value="Znf_RING/FYVE/PHD"/>
</dbReference>
<gene>
    <name evidence="4" type="ORF">PIB30_087125</name>
</gene>